<evidence type="ECO:0000313" key="5">
    <source>
        <dbReference type="Proteomes" id="UP000533269"/>
    </source>
</evidence>
<dbReference type="EMBL" id="JACHVY010000004">
    <property type="protein sequence ID" value="MBB2903023.1"/>
    <property type="molecule type" value="Genomic_DNA"/>
</dbReference>
<dbReference type="GO" id="GO:0044281">
    <property type="term" value="P:small molecule metabolic process"/>
    <property type="evidence" value="ECO:0007669"/>
    <property type="project" value="UniProtKB-ARBA"/>
</dbReference>
<dbReference type="RefSeq" id="WP_183392653.1">
    <property type="nucleotide sequence ID" value="NZ_JACHVY010000004.1"/>
</dbReference>
<dbReference type="Proteomes" id="UP000533269">
    <property type="component" value="Unassembled WGS sequence"/>
</dbReference>
<comment type="caution">
    <text evidence="4">The sequence shown here is derived from an EMBL/GenBank/DDBJ whole genome shotgun (WGS) entry which is preliminary data.</text>
</comment>
<dbReference type="InterPro" id="IPR023214">
    <property type="entry name" value="HAD_sf"/>
</dbReference>
<dbReference type="InterPro" id="IPR051400">
    <property type="entry name" value="HAD-like_hydrolase"/>
</dbReference>
<dbReference type="NCBIfam" id="TIGR01549">
    <property type="entry name" value="HAD-SF-IA-v1"/>
    <property type="match status" value="1"/>
</dbReference>
<name>A0A7W4TQ27_KINRA</name>
<keyword evidence="3" id="KW-0460">Magnesium</keyword>
<dbReference type="Gene3D" id="1.20.120.1600">
    <property type="match status" value="1"/>
</dbReference>
<dbReference type="Pfam" id="PF00702">
    <property type="entry name" value="Hydrolase"/>
    <property type="match status" value="1"/>
</dbReference>
<accession>A0A7W4TQ27</accession>
<dbReference type="AlphaFoldDB" id="A0A7W4TQ27"/>
<dbReference type="PANTHER" id="PTHR46470">
    <property type="entry name" value="N-ACYLNEURAMINATE-9-PHOSPHATASE"/>
    <property type="match status" value="1"/>
</dbReference>
<dbReference type="PANTHER" id="PTHR46470:SF4">
    <property type="entry name" value="5-AMINO-6-(5-PHOSPHO-D-RIBITYLAMINO)URACIL PHOSPHATASE YIGB"/>
    <property type="match status" value="1"/>
</dbReference>
<dbReference type="NCBIfam" id="TIGR01509">
    <property type="entry name" value="HAD-SF-IA-v3"/>
    <property type="match status" value="1"/>
</dbReference>
<evidence type="ECO:0000256" key="2">
    <source>
        <dbReference type="ARBA" id="ARBA00022801"/>
    </source>
</evidence>
<dbReference type="InterPro" id="IPR006439">
    <property type="entry name" value="HAD-SF_hydro_IA"/>
</dbReference>
<dbReference type="InterPro" id="IPR036412">
    <property type="entry name" value="HAD-like_sf"/>
</dbReference>
<dbReference type="SFLD" id="SFLDG01129">
    <property type="entry name" value="C1.5:_HAD__Beta-PGM__Phosphata"/>
    <property type="match status" value="1"/>
</dbReference>
<dbReference type="SFLD" id="SFLDS00003">
    <property type="entry name" value="Haloacid_Dehalogenase"/>
    <property type="match status" value="1"/>
</dbReference>
<dbReference type="PRINTS" id="PR00413">
    <property type="entry name" value="HADHALOGNASE"/>
</dbReference>
<evidence type="ECO:0000256" key="3">
    <source>
        <dbReference type="ARBA" id="ARBA00022842"/>
    </source>
</evidence>
<proteinExistence type="predicted"/>
<comment type="cofactor">
    <cofactor evidence="1">
        <name>Mg(2+)</name>
        <dbReference type="ChEBI" id="CHEBI:18420"/>
    </cofactor>
</comment>
<gene>
    <name evidence="4" type="ORF">FHR75_003859</name>
</gene>
<dbReference type="GO" id="GO:0016787">
    <property type="term" value="F:hydrolase activity"/>
    <property type="evidence" value="ECO:0007669"/>
    <property type="project" value="UniProtKB-KW"/>
</dbReference>
<reference evidence="4 5" key="2">
    <citation type="submission" date="2020-08" db="EMBL/GenBank/DDBJ databases">
        <authorList>
            <person name="Partida-Martinez L."/>
            <person name="Huntemann M."/>
            <person name="Clum A."/>
            <person name="Wang J."/>
            <person name="Palaniappan K."/>
            <person name="Ritter S."/>
            <person name="Chen I.-M."/>
            <person name="Stamatis D."/>
            <person name="Reddy T."/>
            <person name="O'Malley R."/>
            <person name="Daum C."/>
            <person name="Shapiro N."/>
            <person name="Ivanova N."/>
            <person name="Kyrpides N."/>
            <person name="Woyke T."/>
        </authorList>
    </citation>
    <scope>NUCLEOTIDE SEQUENCE [LARGE SCALE GENOMIC DNA]</scope>
    <source>
        <strain evidence="4 5">AS2.23</strain>
    </source>
</reference>
<evidence type="ECO:0000256" key="1">
    <source>
        <dbReference type="ARBA" id="ARBA00001946"/>
    </source>
</evidence>
<evidence type="ECO:0000313" key="4">
    <source>
        <dbReference type="EMBL" id="MBB2903023.1"/>
    </source>
</evidence>
<sequence>MPLAAVVFDLDDTLFDHSTATRSGLRTWAQALGRTSTPELEEAWRAAEQRHFASWRDGRISFAEQRRRRLRDVLPLLRLPVGDDAELDDLFTTGFLTAYQRAWTGFDDVDAALRAVQAAGLRTAVLTNGTRQQQNAKIEAIGLSGRLGPVFTAEELGVAKPRPQAFLRVCEHLGVAPEQTLYVGDDHSVDVLGARAAGLRAVHLDRAGTATVEEEVRITSLLQLAAHVSEP</sequence>
<protein>
    <submittedName>
        <fullName evidence="4">Putative hydrolase of the HAD superfamily</fullName>
    </submittedName>
</protein>
<dbReference type="SUPFAM" id="SSF56784">
    <property type="entry name" value="HAD-like"/>
    <property type="match status" value="1"/>
</dbReference>
<reference evidence="4 5" key="1">
    <citation type="submission" date="2020-08" db="EMBL/GenBank/DDBJ databases">
        <title>The Agave Microbiome: Exploring the role of microbial communities in plant adaptations to desert environments.</title>
        <authorList>
            <person name="Partida-Martinez L.P."/>
        </authorList>
    </citation>
    <scope>NUCLEOTIDE SEQUENCE [LARGE SCALE GENOMIC DNA]</scope>
    <source>
        <strain evidence="4 5">AS2.23</strain>
    </source>
</reference>
<organism evidence="4 5">
    <name type="scientific">Kineococcus radiotolerans</name>
    <dbReference type="NCBI Taxonomy" id="131568"/>
    <lineage>
        <taxon>Bacteria</taxon>
        <taxon>Bacillati</taxon>
        <taxon>Actinomycetota</taxon>
        <taxon>Actinomycetes</taxon>
        <taxon>Kineosporiales</taxon>
        <taxon>Kineosporiaceae</taxon>
        <taxon>Kineococcus</taxon>
    </lineage>
</organism>
<dbReference type="Gene3D" id="3.40.50.1000">
    <property type="entry name" value="HAD superfamily/HAD-like"/>
    <property type="match status" value="1"/>
</dbReference>
<keyword evidence="2 4" id="KW-0378">Hydrolase</keyword>